<accession>A0ABV5J9F0</accession>
<name>A0ABV5J9F0_9BACT</name>
<proteinExistence type="predicted"/>
<dbReference type="Gene3D" id="2.60.120.280">
    <property type="entry name" value="Regulatory protein AraC"/>
    <property type="match status" value="1"/>
</dbReference>
<evidence type="ECO:0000313" key="6">
    <source>
        <dbReference type="Proteomes" id="UP001589654"/>
    </source>
</evidence>
<dbReference type="PROSITE" id="PS01124">
    <property type="entry name" value="HTH_ARAC_FAMILY_2"/>
    <property type="match status" value="1"/>
</dbReference>
<dbReference type="InterPro" id="IPR018060">
    <property type="entry name" value="HTH_AraC"/>
</dbReference>
<dbReference type="Pfam" id="PF02311">
    <property type="entry name" value="AraC_binding"/>
    <property type="match status" value="1"/>
</dbReference>
<sequence length="292" mass="33573">MLKKKEGFQGQKAIVLPPSVIEVCKAHPLLAGFYFTDIGFYPEAEFHYRVRPEGIPQHILIYCIKGKGWVEVDGKKWEVKPNEYVILPSNEPHKYGALQENPWSIFWVHFNGNEAKEISNVLKRNGQLFVHHAPFTLKLEKSWQEIYQTLESGYMTENLLISNSSLRSFFLILAFGASMGQNAPVKDLKAIDQSIAFMRANLDHCWPLKDLAKKVNLSKSHYANEFKNHTGYSPIVYFNHLKIQKACQYLQFTNLNINEVANALGFGDPYYFSRLFSKSMGISPSGYRKRKL</sequence>
<dbReference type="PRINTS" id="PR00032">
    <property type="entry name" value="HTHARAC"/>
</dbReference>
<dbReference type="InterPro" id="IPR020449">
    <property type="entry name" value="Tscrpt_reg_AraC-type_HTH"/>
</dbReference>
<dbReference type="SMART" id="SM00342">
    <property type="entry name" value="HTH_ARAC"/>
    <property type="match status" value="1"/>
</dbReference>
<protein>
    <submittedName>
        <fullName evidence="5">Helix-turn-helix domain-containing protein</fullName>
    </submittedName>
</protein>
<dbReference type="RefSeq" id="WP_290249005.1">
    <property type="nucleotide sequence ID" value="NZ_JAUFQT010000002.1"/>
</dbReference>
<dbReference type="Gene3D" id="1.10.10.60">
    <property type="entry name" value="Homeodomain-like"/>
    <property type="match status" value="2"/>
</dbReference>
<dbReference type="CDD" id="cd06986">
    <property type="entry name" value="cupin_MmsR-like_N"/>
    <property type="match status" value="1"/>
</dbReference>
<evidence type="ECO:0000313" key="5">
    <source>
        <dbReference type="EMBL" id="MFB9213463.1"/>
    </source>
</evidence>
<dbReference type="InterPro" id="IPR003313">
    <property type="entry name" value="AraC-bd"/>
</dbReference>
<feature type="domain" description="HTH araC/xylS-type" evidence="4">
    <location>
        <begin position="192"/>
        <end position="290"/>
    </location>
</feature>
<dbReference type="InterPro" id="IPR037923">
    <property type="entry name" value="HTH-like"/>
</dbReference>
<dbReference type="PROSITE" id="PS00041">
    <property type="entry name" value="HTH_ARAC_FAMILY_1"/>
    <property type="match status" value="1"/>
</dbReference>
<evidence type="ECO:0000256" key="3">
    <source>
        <dbReference type="ARBA" id="ARBA00023163"/>
    </source>
</evidence>
<gene>
    <name evidence="5" type="ORF">ACFFUR_16725</name>
</gene>
<keyword evidence="1" id="KW-0805">Transcription regulation</keyword>
<reference evidence="5 6" key="1">
    <citation type="submission" date="2024-09" db="EMBL/GenBank/DDBJ databases">
        <authorList>
            <person name="Sun Q."/>
            <person name="Mori K."/>
        </authorList>
    </citation>
    <scope>NUCLEOTIDE SEQUENCE [LARGE SCALE GENOMIC DNA]</scope>
    <source>
        <strain evidence="5 6">CECT 7682</strain>
    </source>
</reference>
<dbReference type="SUPFAM" id="SSF46689">
    <property type="entry name" value="Homeodomain-like"/>
    <property type="match status" value="2"/>
</dbReference>
<evidence type="ECO:0000256" key="1">
    <source>
        <dbReference type="ARBA" id="ARBA00023015"/>
    </source>
</evidence>
<dbReference type="InterPro" id="IPR009057">
    <property type="entry name" value="Homeodomain-like_sf"/>
</dbReference>
<dbReference type="SUPFAM" id="SSF51215">
    <property type="entry name" value="Regulatory protein AraC"/>
    <property type="match status" value="1"/>
</dbReference>
<dbReference type="EMBL" id="JBHMEW010000068">
    <property type="protein sequence ID" value="MFB9213463.1"/>
    <property type="molecule type" value="Genomic_DNA"/>
</dbReference>
<dbReference type="PANTHER" id="PTHR43280">
    <property type="entry name" value="ARAC-FAMILY TRANSCRIPTIONAL REGULATOR"/>
    <property type="match status" value="1"/>
</dbReference>
<dbReference type="Pfam" id="PF12833">
    <property type="entry name" value="HTH_18"/>
    <property type="match status" value="1"/>
</dbReference>
<keyword evidence="6" id="KW-1185">Reference proteome</keyword>
<keyword evidence="2" id="KW-0238">DNA-binding</keyword>
<evidence type="ECO:0000256" key="2">
    <source>
        <dbReference type="ARBA" id="ARBA00023125"/>
    </source>
</evidence>
<evidence type="ECO:0000259" key="4">
    <source>
        <dbReference type="PROSITE" id="PS01124"/>
    </source>
</evidence>
<dbReference type="InterPro" id="IPR018062">
    <property type="entry name" value="HTH_AraC-typ_CS"/>
</dbReference>
<comment type="caution">
    <text evidence="5">The sequence shown here is derived from an EMBL/GenBank/DDBJ whole genome shotgun (WGS) entry which is preliminary data.</text>
</comment>
<keyword evidence="3" id="KW-0804">Transcription</keyword>
<dbReference type="PANTHER" id="PTHR43280:SF30">
    <property type="entry name" value="MMSAB OPERON REGULATORY PROTEIN"/>
    <property type="match status" value="1"/>
</dbReference>
<organism evidence="5 6">
    <name type="scientific">Echinicola jeungdonensis</name>
    <dbReference type="NCBI Taxonomy" id="709343"/>
    <lineage>
        <taxon>Bacteria</taxon>
        <taxon>Pseudomonadati</taxon>
        <taxon>Bacteroidota</taxon>
        <taxon>Cytophagia</taxon>
        <taxon>Cytophagales</taxon>
        <taxon>Cyclobacteriaceae</taxon>
        <taxon>Echinicola</taxon>
    </lineage>
</organism>
<dbReference type="Proteomes" id="UP001589654">
    <property type="component" value="Unassembled WGS sequence"/>
</dbReference>